<evidence type="ECO:0000313" key="4">
    <source>
        <dbReference type="Proteomes" id="UP000240883"/>
    </source>
</evidence>
<feature type="domain" description="Zn(2)-C6 fungal-type" evidence="2">
    <location>
        <begin position="18"/>
        <end position="48"/>
    </location>
</feature>
<reference evidence="3 4" key="1">
    <citation type="journal article" date="2018" name="Front. Microbiol.">
        <title>Genome-Wide Analysis of Corynespora cassiicola Leaf Fall Disease Putative Effectors.</title>
        <authorList>
            <person name="Lopez D."/>
            <person name="Ribeiro S."/>
            <person name="Label P."/>
            <person name="Fumanal B."/>
            <person name="Venisse J.S."/>
            <person name="Kohler A."/>
            <person name="de Oliveira R.R."/>
            <person name="Labutti K."/>
            <person name="Lipzen A."/>
            <person name="Lail K."/>
            <person name="Bauer D."/>
            <person name="Ohm R.A."/>
            <person name="Barry K.W."/>
            <person name="Spatafora J."/>
            <person name="Grigoriev I.V."/>
            <person name="Martin F.M."/>
            <person name="Pujade-Renaud V."/>
        </authorList>
    </citation>
    <scope>NUCLEOTIDE SEQUENCE [LARGE SCALE GENOMIC DNA]</scope>
    <source>
        <strain evidence="3 4">Philippines</strain>
    </source>
</reference>
<evidence type="ECO:0000256" key="1">
    <source>
        <dbReference type="ARBA" id="ARBA00023242"/>
    </source>
</evidence>
<dbReference type="CDD" id="cd00067">
    <property type="entry name" value="GAL4"/>
    <property type="match status" value="1"/>
</dbReference>
<proteinExistence type="predicted"/>
<dbReference type="GO" id="GO:0001228">
    <property type="term" value="F:DNA-binding transcription activator activity, RNA polymerase II-specific"/>
    <property type="evidence" value="ECO:0007669"/>
    <property type="project" value="TreeGrafter"/>
</dbReference>
<dbReference type="Gene3D" id="4.10.240.10">
    <property type="entry name" value="Zn(2)-C6 fungal-type DNA-binding domain"/>
    <property type="match status" value="1"/>
</dbReference>
<evidence type="ECO:0000313" key="3">
    <source>
        <dbReference type="EMBL" id="PSN74457.1"/>
    </source>
</evidence>
<dbReference type="PANTHER" id="PTHR47784:SF5">
    <property type="entry name" value="STEROL UPTAKE CONTROL PROTEIN 2"/>
    <property type="match status" value="1"/>
</dbReference>
<dbReference type="InterPro" id="IPR036864">
    <property type="entry name" value="Zn2-C6_fun-type_DNA-bd_sf"/>
</dbReference>
<sequence>MPRKKQGLRSYHHKSRNGCSNCKRRRVKCSMQTPACNNCVRRNEVCEYLGLQDLNAPKMAVDTQKTVWSADSGYQISSLDPRLAAISYTLPSHSVPYASPLTWTIESNTPSFSNLRPSLSLLLGNSWFSQQEIALWAPVLEFESAKYPYLRHSIISLSCLIHDLTQPSSDGSSLSAVQHSIAATTLFRQSQIAVDEYNWLAVISFGVMFIIFQCATQQACPDSEFDIIGTLRVFRGSVAVEATTKPYLRRSRFWPLIQARNRALAQHQDNTNLGSNLDTLEKVIQIALEEVHEDNDAEERAEINRHAFYALKGWLRDCNGNPQTWVQSCLWPSLIRPEYLDLFAENDDVALLIFIHWCAIMYRSRKRWFFTSWSKRAALKAIQNLSEDWGELLTWPLETLSVVPDIPLEIQTWHKVVPYRSAGAPNTTASAY</sequence>
<organism evidence="3 4">
    <name type="scientific">Corynespora cassiicola Philippines</name>
    <dbReference type="NCBI Taxonomy" id="1448308"/>
    <lineage>
        <taxon>Eukaryota</taxon>
        <taxon>Fungi</taxon>
        <taxon>Dikarya</taxon>
        <taxon>Ascomycota</taxon>
        <taxon>Pezizomycotina</taxon>
        <taxon>Dothideomycetes</taxon>
        <taxon>Pleosporomycetidae</taxon>
        <taxon>Pleosporales</taxon>
        <taxon>Corynesporascaceae</taxon>
        <taxon>Corynespora</taxon>
    </lineage>
</organism>
<keyword evidence="4" id="KW-1185">Reference proteome</keyword>
<protein>
    <recommendedName>
        <fullName evidence="2">Zn(2)-C6 fungal-type domain-containing protein</fullName>
    </recommendedName>
</protein>
<dbReference type="PANTHER" id="PTHR47784">
    <property type="entry name" value="STEROL UPTAKE CONTROL PROTEIN 2"/>
    <property type="match status" value="1"/>
</dbReference>
<dbReference type="AlphaFoldDB" id="A0A2T2P9Y1"/>
<dbReference type="GO" id="GO:0008270">
    <property type="term" value="F:zinc ion binding"/>
    <property type="evidence" value="ECO:0007669"/>
    <property type="project" value="InterPro"/>
</dbReference>
<dbReference type="PROSITE" id="PS50048">
    <property type="entry name" value="ZN2_CY6_FUNGAL_2"/>
    <property type="match status" value="1"/>
</dbReference>
<dbReference type="PROSITE" id="PS00463">
    <property type="entry name" value="ZN2_CY6_FUNGAL_1"/>
    <property type="match status" value="1"/>
</dbReference>
<dbReference type="Proteomes" id="UP000240883">
    <property type="component" value="Unassembled WGS sequence"/>
</dbReference>
<dbReference type="InterPro" id="IPR053157">
    <property type="entry name" value="Sterol_Uptake_Regulator"/>
</dbReference>
<name>A0A2T2P9Y1_CORCC</name>
<dbReference type="OrthoDB" id="3546279at2759"/>
<keyword evidence="1" id="KW-0539">Nucleus</keyword>
<dbReference type="SMART" id="SM00066">
    <property type="entry name" value="GAL4"/>
    <property type="match status" value="1"/>
</dbReference>
<dbReference type="STRING" id="1448308.A0A2T2P9Y1"/>
<dbReference type="EMBL" id="KZ678128">
    <property type="protein sequence ID" value="PSN74457.1"/>
    <property type="molecule type" value="Genomic_DNA"/>
</dbReference>
<evidence type="ECO:0000259" key="2">
    <source>
        <dbReference type="PROSITE" id="PS50048"/>
    </source>
</evidence>
<dbReference type="Pfam" id="PF00172">
    <property type="entry name" value="Zn_clus"/>
    <property type="match status" value="1"/>
</dbReference>
<dbReference type="SUPFAM" id="SSF57701">
    <property type="entry name" value="Zn2/Cys6 DNA-binding domain"/>
    <property type="match status" value="1"/>
</dbReference>
<gene>
    <name evidence="3" type="ORF">BS50DRAFT_670850</name>
</gene>
<accession>A0A2T2P9Y1</accession>
<dbReference type="InterPro" id="IPR001138">
    <property type="entry name" value="Zn2Cys6_DnaBD"/>
</dbReference>